<dbReference type="Pfam" id="PF00669">
    <property type="entry name" value="Flagellin_N"/>
    <property type="match status" value="1"/>
</dbReference>
<dbReference type="InterPro" id="IPR001492">
    <property type="entry name" value="Flagellin"/>
</dbReference>
<dbReference type="RefSeq" id="WP_220102267.1">
    <property type="nucleotide sequence ID" value="NZ_JAHZSS010000001.1"/>
</dbReference>
<evidence type="ECO:0000256" key="1">
    <source>
        <dbReference type="ARBA" id="ARBA00005709"/>
    </source>
</evidence>
<dbReference type="PRINTS" id="PR00207">
    <property type="entry name" value="FLAGELLIN"/>
</dbReference>
<reference evidence="7" key="1">
    <citation type="submission" date="2021-07" db="EMBL/GenBank/DDBJ databases">
        <title>Neiella marina sp. nov., isolated from the intestinal content of sea cucumber Apostichopus japonicus.</title>
        <authorList>
            <person name="Bai X."/>
        </authorList>
    </citation>
    <scope>NUCLEOTIDE SEQUENCE</scope>
    <source>
        <strain evidence="7">126</strain>
    </source>
</reference>
<dbReference type="InterPro" id="IPR046358">
    <property type="entry name" value="Flagellin_C"/>
</dbReference>
<dbReference type="Gene3D" id="1.20.1330.10">
    <property type="entry name" value="f41 fragment of flagellin, N-terminal domain"/>
    <property type="match status" value="2"/>
</dbReference>
<gene>
    <name evidence="7" type="ORF">K0504_00955</name>
</gene>
<comment type="subcellular location">
    <subcellularLocation>
        <location evidence="4">Secreted</location>
    </subcellularLocation>
    <subcellularLocation>
        <location evidence="4">Bacterial flagellum</location>
    </subcellularLocation>
</comment>
<evidence type="ECO:0000256" key="3">
    <source>
        <dbReference type="ARBA" id="ARBA00023143"/>
    </source>
</evidence>
<accession>A0ABS7EB76</accession>
<keyword evidence="8" id="KW-1185">Reference proteome</keyword>
<dbReference type="EMBL" id="JAHZSS010000001">
    <property type="protein sequence ID" value="MBW8189588.1"/>
    <property type="molecule type" value="Genomic_DNA"/>
</dbReference>
<protein>
    <recommendedName>
        <fullName evidence="4">Flagellin</fullName>
    </recommendedName>
</protein>
<comment type="similarity">
    <text evidence="1 4">Belongs to the bacterial flagellin family.</text>
</comment>
<comment type="caution">
    <text evidence="7">The sequence shown here is derived from an EMBL/GenBank/DDBJ whole genome shotgun (WGS) entry which is preliminary data.</text>
</comment>
<evidence type="ECO:0000256" key="2">
    <source>
        <dbReference type="ARBA" id="ARBA00022525"/>
    </source>
</evidence>
<name>A0ABS7EB76_9GAMM</name>
<dbReference type="Proteomes" id="UP001166251">
    <property type="component" value="Unassembled WGS sequence"/>
</dbReference>
<evidence type="ECO:0000259" key="5">
    <source>
        <dbReference type="Pfam" id="PF00669"/>
    </source>
</evidence>
<feature type="domain" description="Flagellin C-terminal" evidence="6">
    <location>
        <begin position="143"/>
        <end position="206"/>
    </location>
</feature>
<keyword evidence="7" id="KW-0969">Cilium</keyword>
<comment type="function">
    <text evidence="4">Flagellin is the subunit protein which polymerizes to form the filaments of bacterial flagella.</text>
</comment>
<organism evidence="7 8">
    <name type="scientific">Neiella holothuriorum</name>
    <dbReference type="NCBI Taxonomy" id="2870530"/>
    <lineage>
        <taxon>Bacteria</taxon>
        <taxon>Pseudomonadati</taxon>
        <taxon>Pseudomonadota</taxon>
        <taxon>Gammaproteobacteria</taxon>
        <taxon>Alteromonadales</taxon>
        <taxon>Echinimonadaceae</taxon>
        <taxon>Neiella</taxon>
    </lineage>
</organism>
<sequence>MNTIQSSNQAILLNRLQQQQEEQQQQLSAGKRINSAADDAAGLQVANRLTSAIQQSDQLSQNAQDQINLNNTAEAYVEGLSNDVLRAQELVIQSGNPLYDSSVIQPELNAIVASVNETAGEVLGSEQLLPSLDASGSVDDNLAAITGAFDELNATAAQLGAESNGLTSQVSTYQVQVETQSAARSRIEDADFAQVTSEQAQSATQRDILIELKKEEDERKGRIINSFV</sequence>
<dbReference type="InterPro" id="IPR001029">
    <property type="entry name" value="Flagellin_N"/>
</dbReference>
<evidence type="ECO:0000313" key="8">
    <source>
        <dbReference type="Proteomes" id="UP001166251"/>
    </source>
</evidence>
<evidence type="ECO:0000313" key="7">
    <source>
        <dbReference type="EMBL" id="MBW8189588.1"/>
    </source>
</evidence>
<dbReference type="SUPFAM" id="SSF64518">
    <property type="entry name" value="Phase 1 flagellin"/>
    <property type="match status" value="1"/>
</dbReference>
<evidence type="ECO:0000256" key="4">
    <source>
        <dbReference type="RuleBase" id="RU362073"/>
    </source>
</evidence>
<dbReference type="PANTHER" id="PTHR42792">
    <property type="entry name" value="FLAGELLIN"/>
    <property type="match status" value="1"/>
</dbReference>
<keyword evidence="2 4" id="KW-0964">Secreted</keyword>
<proteinExistence type="inferred from homology"/>
<dbReference type="Pfam" id="PF00700">
    <property type="entry name" value="Flagellin_C"/>
    <property type="match status" value="1"/>
</dbReference>
<keyword evidence="7" id="KW-0282">Flagellum</keyword>
<feature type="domain" description="Flagellin N-terminal" evidence="5">
    <location>
        <begin position="6"/>
        <end position="117"/>
    </location>
</feature>
<keyword evidence="3 4" id="KW-0975">Bacterial flagellum</keyword>
<evidence type="ECO:0000259" key="6">
    <source>
        <dbReference type="Pfam" id="PF00700"/>
    </source>
</evidence>
<keyword evidence="7" id="KW-0966">Cell projection</keyword>
<dbReference type="PANTHER" id="PTHR42792:SF2">
    <property type="entry name" value="FLAGELLIN"/>
    <property type="match status" value="1"/>
</dbReference>